<reference evidence="2 3" key="1">
    <citation type="submission" date="2017-08" db="EMBL/GenBank/DDBJ databases">
        <authorList>
            <person name="de Groot N.N."/>
        </authorList>
    </citation>
    <scope>NUCLEOTIDE SEQUENCE [LARGE SCALE GENOMIC DNA]</scope>
    <source>
        <strain evidence="2 3">USBA 78</strain>
    </source>
</reference>
<dbReference type="Proteomes" id="UP000219068">
    <property type="component" value="Unassembled WGS sequence"/>
</dbReference>
<sequence length="289" mass="31119">MTDLSARPNAPSASPPTQSNPAREPRCPLHRQTPPNRQTTPRTLLPRTSTARSRLTPQRHLTQGQQRYRMAGTNPAVDDRSFGITRRSTNPTSKPPRCPRHRQTPPAGWAGLDGTGLHQTDLAPVPAAPNKRLGLSMDTANAPHPKGKNAVAWQAHVPPSMTGLPACPNAPAAPSPSQAIQPADPMQTQFGPADTRHCQTSPTGLNRTCLVSPRLSLPERTPLPHGHISPVMINHSFRKSLVASRPGRTTAVMTFPCASGVPLTTPPPPFHPVRSLSHHRLIPVLPPET</sequence>
<dbReference type="AlphaFoldDB" id="A0A285RIZ0"/>
<protein>
    <submittedName>
        <fullName evidence="2">Uncharacterized protein</fullName>
    </submittedName>
</protein>
<organism evidence="2 3">
    <name type="scientific">Thalassospira xiamenensis</name>
    <dbReference type="NCBI Taxonomy" id="220697"/>
    <lineage>
        <taxon>Bacteria</taxon>
        <taxon>Pseudomonadati</taxon>
        <taxon>Pseudomonadota</taxon>
        <taxon>Alphaproteobacteria</taxon>
        <taxon>Rhodospirillales</taxon>
        <taxon>Thalassospiraceae</taxon>
        <taxon>Thalassospira</taxon>
    </lineage>
</organism>
<proteinExistence type="predicted"/>
<feature type="compositionally biased region" description="Low complexity" evidence="1">
    <location>
        <begin position="1"/>
        <end position="16"/>
    </location>
</feature>
<evidence type="ECO:0000313" key="2">
    <source>
        <dbReference type="EMBL" id="SOB94060.1"/>
    </source>
</evidence>
<dbReference type="EMBL" id="OBMM01000001">
    <property type="protein sequence ID" value="SOB94060.1"/>
    <property type="molecule type" value="Genomic_DNA"/>
</dbReference>
<name>A0A285RIZ0_9PROT</name>
<feature type="region of interest" description="Disordered" evidence="1">
    <location>
        <begin position="1"/>
        <end position="131"/>
    </location>
</feature>
<accession>A0A285RIZ0</accession>
<feature type="compositionally biased region" description="Low complexity" evidence="1">
    <location>
        <begin position="31"/>
        <end position="56"/>
    </location>
</feature>
<evidence type="ECO:0000256" key="1">
    <source>
        <dbReference type="SAM" id="MobiDB-lite"/>
    </source>
</evidence>
<gene>
    <name evidence="2" type="ORF">SAMN05428964_101908</name>
</gene>
<evidence type="ECO:0000313" key="3">
    <source>
        <dbReference type="Proteomes" id="UP000219068"/>
    </source>
</evidence>